<dbReference type="InterPro" id="IPR007710">
    <property type="entry name" value="Nucleoside_deoxyribTrfase"/>
</dbReference>
<name>A0A4S8FEV3_9BURK</name>
<dbReference type="AlphaFoldDB" id="A0A4S8FEV3"/>
<dbReference type="EMBL" id="STFG01000001">
    <property type="protein sequence ID" value="THU05174.1"/>
    <property type="molecule type" value="Genomic_DNA"/>
</dbReference>
<sequence>MPASNTTPRPRLYLAGPDVFYQDHARRYSQYKATCLQYGMQGLSPLDNTLPLTANLAAKAQTIYQANIALIAACDGVMAHLSDFRGCEPDSGTVFEMGYAIALGKPVVVWGRGLTQAYKQRVLERLELPPHAHHDASEAEIEDFGLPLNLMLACSCISIEETFAVAAQAMATHLLE</sequence>
<evidence type="ECO:0000313" key="1">
    <source>
        <dbReference type="EMBL" id="THU05174.1"/>
    </source>
</evidence>
<organism evidence="1 2">
    <name type="scientific">Lampropedia puyangensis</name>
    <dbReference type="NCBI Taxonomy" id="1330072"/>
    <lineage>
        <taxon>Bacteria</taxon>
        <taxon>Pseudomonadati</taxon>
        <taxon>Pseudomonadota</taxon>
        <taxon>Betaproteobacteria</taxon>
        <taxon>Burkholderiales</taxon>
        <taxon>Comamonadaceae</taxon>
        <taxon>Lampropedia</taxon>
    </lineage>
</organism>
<comment type="caution">
    <text evidence="1">The sequence shown here is derived from an EMBL/GenBank/DDBJ whole genome shotgun (WGS) entry which is preliminary data.</text>
</comment>
<dbReference type="InterPro" id="IPR051239">
    <property type="entry name" value="2'-dNMP_N-hydrolase"/>
</dbReference>
<keyword evidence="1" id="KW-0808">Transferase</keyword>
<dbReference type="GO" id="GO:0070694">
    <property type="term" value="F:5-hydroxymethyl-dUMP N-hydrolase activity"/>
    <property type="evidence" value="ECO:0007669"/>
    <property type="project" value="TreeGrafter"/>
</dbReference>
<dbReference type="PANTHER" id="PTHR15364:SF0">
    <property type="entry name" value="2'-DEOXYNUCLEOSIDE 5'-PHOSPHATE N-HYDROLASE 1"/>
    <property type="match status" value="1"/>
</dbReference>
<keyword evidence="2" id="KW-1185">Reference proteome</keyword>
<dbReference type="GO" id="GO:0016740">
    <property type="term" value="F:transferase activity"/>
    <property type="evidence" value="ECO:0007669"/>
    <property type="project" value="UniProtKB-KW"/>
</dbReference>
<dbReference type="Gene3D" id="3.40.50.450">
    <property type="match status" value="1"/>
</dbReference>
<dbReference type="RefSeq" id="WP_136571886.1">
    <property type="nucleotide sequence ID" value="NZ_STFG01000001.1"/>
</dbReference>
<reference evidence="1 2" key="1">
    <citation type="journal article" date="2015" name="Antonie Van Leeuwenhoek">
        <title>Lampropedia puyangensis sp. nov., isolated from symptomatic bark of Populus ? euramericana canker and emended description of Lampropedia hyalina (Ehrenberg 1832) Lee et al. 2004.</title>
        <authorList>
            <person name="Li Y."/>
            <person name="Wang T."/>
            <person name="Piao C.G."/>
            <person name="Wang L.F."/>
            <person name="Tian G.Z."/>
            <person name="Zhu T.H."/>
            <person name="Guo M.W."/>
        </authorList>
    </citation>
    <scope>NUCLEOTIDE SEQUENCE [LARGE SCALE GENOMIC DNA]</scope>
    <source>
        <strain evidence="1 2">2-bin</strain>
    </source>
</reference>
<dbReference type="Pfam" id="PF05014">
    <property type="entry name" value="Nuc_deoxyrib_tr"/>
    <property type="match status" value="1"/>
</dbReference>
<protein>
    <submittedName>
        <fullName evidence="1">Nucleoside 2-deoxyribosyltransferase</fullName>
    </submittedName>
</protein>
<dbReference type="SUPFAM" id="SSF52309">
    <property type="entry name" value="N-(deoxy)ribosyltransferase-like"/>
    <property type="match status" value="1"/>
</dbReference>
<dbReference type="Proteomes" id="UP000308917">
    <property type="component" value="Unassembled WGS sequence"/>
</dbReference>
<evidence type="ECO:0000313" key="2">
    <source>
        <dbReference type="Proteomes" id="UP000308917"/>
    </source>
</evidence>
<accession>A0A4S8FEV3</accession>
<dbReference type="GO" id="GO:0009159">
    <property type="term" value="P:deoxyribonucleoside monophosphate catabolic process"/>
    <property type="evidence" value="ECO:0007669"/>
    <property type="project" value="TreeGrafter"/>
</dbReference>
<dbReference type="OrthoDB" id="9795789at2"/>
<proteinExistence type="predicted"/>
<gene>
    <name evidence="1" type="ORF">E9531_01055</name>
</gene>
<dbReference type="PANTHER" id="PTHR15364">
    <property type="entry name" value="2'-DEOXYNUCLEOSIDE 5'-PHOSPHATE N-HYDROLASE 1"/>
    <property type="match status" value="1"/>
</dbReference>